<gene>
    <name evidence="1" type="ORF">PVK37_31405</name>
</gene>
<dbReference type="Proteomes" id="UP001219605">
    <property type="component" value="Chromosome"/>
</dbReference>
<protein>
    <recommendedName>
        <fullName evidence="3">Sulfotransferase family protein</fullName>
    </recommendedName>
</protein>
<dbReference type="PANTHER" id="PTHR48419">
    <property type="entry name" value="SULFOTRANSFERASE DOMAIN-CONTAINING PROTEIN"/>
    <property type="match status" value="1"/>
</dbReference>
<organism evidence="1 2">
    <name type="scientific">Micromonospora cathayae</name>
    <dbReference type="NCBI Taxonomy" id="3028804"/>
    <lineage>
        <taxon>Bacteria</taxon>
        <taxon>Bacillati</taxon>
        <taxon>Actinomycetota</taxon>
        <taxon>Actinomycetes</taxon>
        <taxon>Micromonosporales</taxon>
        <taxon>Micromonosporaceae</taxon>
        <taxon>Micromonospora</taxon>
    </lineage>
</organism>
<reference evidence="1 2" key="1">
    <citation type="submission" date="2023-02" db="EMBL/GenBank/DDBJ databases">
        <authorList>
            <person name="Mo P."/>
        </authorList>
    </citation>
    <scope>NUCLEOTIDE SEQUENCE [LARGE SCALE GENOMIC DNA]</scope>
    <source>
        <strain evidence="1 2">HUAS 3</strain>
    </source>
</reference>
<sequence length="245" mass="27622">MALIAMWAHPRAVSTAFLRMMIARGDVTVVHEPLVTLVDTGRVDLPAADGGTVTVTSPDEVTAHLVALGRDRPVFVKDTLEYRYAHLFAAPERIADATHTFLVRDPARTISSHHAIKPTVQCHEIGYEHQWELFELVRATAHRPPVVLSAEALLRAPERVVAAWCAAVGLPYRPEALTWDPGERAEWRRTRIWHLDVERTAGFRPVDKDFAVTVDNDPTLRAYHAYHLPFYQRLIQHAIPVEEPS</sequence>
<dbReference type="EMBL" id="CP118615">
    <property type="protein sequence ID" value="WDZ84866.1"/>
    <property type="molecule type" value="Genomic_DNA"/>
</dbReference>
<evidence type="ECO:0000313" key="2">
    <source>
        <dbReference type="Proteomes" id="UP001219605"/>
    </source>
</evidence>
<evidence type="ECO:0008006" key="3">
    <source>
        <dbReference type="Google" id="ProtNLM"/>
    </source>
</evidence>
<proteinExistence type="predicted"/>
<keyword evidence="2" id="KW-1185">Reference proteome</keyword>
<dbReference type="InterPro" id="IPR027417">
    <property type="entry name" value="P-loop_NTPase"/>
</dbReference>
<dbReference type="Gene3D" id="3.40.50.300">
    <property type="entry name" value="P-loop containing nucleotide triphosphate hydrolases"/>
    <property type="match status" value="1"/>
</dbReference>
<dbReference type="Pfam" id="PF19798">
    <property type="entry name" value="Sulfotransfer_5"/>
    <property type="match status" value="1"/>
</dbReference>
<dbReference type="PANTHER" id="PTHR48419:SF1">
    <property type="entry name" value="SULFOTRANSFERASE DOMAIN-CONTAINING PROTEIN"/>
    <property type="match status" value="1"/>
</dbReference>
<name>A0ABY7ZR21_9ACTN</name>
<dbReference type="RefSeq" id="WP_275031514.1">
    <property type="nucleotide sequence ID" value="NZ_CP118615.1"/>
</dbReference>
<accession>A0ABY7ZR21</accession>
<dbReference type="SUPFAM" id="SSF52540">
    <property type="entry name" value="P-loop containing nucleoside triphosphate hydrolases"/>
    <property type="match status" value="1"/>
</dbReference>
<evidence type="ECO:0000313" key="1">
    <source>
        <dbReference type="EMBL" id="WDZ84866.1"/>
    </source>
</evidence>
<dbReference type="InterPro" id="IPR053226">
    <property type="entry name" value="Pyrrolopyrazine_biosynth_F"/>
</dbReference>